<dbReference type="EMBL" id="JABEQG010000037">
    <property type="protein sequence ID" value="MBB2157639.1"/>
    <property type="molecule type" value="Genomic_DNA"/>
</dbReference>
<proteinExistence type="inferred from homology"/>
<dbReference type="SUPFAM" id="SSF51735">
    <property type="entry name" value="NAD(P)-binding Rossmann-fold domains"/>
    <property type="match status" value="1"/>
</dbReference>
<evidence type="ECO:0000313" key="5">
    <source>
        <dbReference type="Proteomes" id="UP000550787"/>
    </source>
</evidence>
<keyword evidence="2" id="KW-0560">Oxidoreductase</keyword>
<evidence type="ECO:0000256" key="2">
    <source>
        <dbReference type="RuleBase" id="RU364000"/>
    </source>
</evidence>
<dbReference type="Pfam" id="PF08240">
    <property type="entry name" value="ADH_N"/>
    <property type="match status" value="1"/>
</dbReference>
<keyword evidence="2" id="KW-0862">Zinc</keyword>
<accession>A0A7W4I7G8</accession>
<dbReference type="InterPro" id="IPR013154">
    <property type="entry name" value="ADH-like_N"/>
</dbReference>
<evidence type="ECO:0000313" key="4">
    <source>
        <dbReference type="EMBL" id="MBB2157639.1"/>
    </source>
</evidence>
<evidence type="ECO:0000259" key="3">
    <source>
        <dbReference type="SMART" id="SM00829"/>
    </source>
</evidence>
<dbReference type="CDD" id="cd08252">
    <property type="entry name" value="AL_MDR"/>
    <property type="match status" value="1"/>
</dbReference>
<keyword evidence="1" id="KW-0521">NADP</keyword>
<dbReference type="Gene3D" id="3.90.180.10">
    <property type="entry name" value="Medium-chain alcohol dehydrogenases, catalytic domain"/>
    <property type="match status" value="1"/>
</dbReference>
<dbReference type="AlphaFoldDB" id="A0A7W4I7G8"/>
<dbReference type="GO" id="GO:0016491">
    <property type="term" value="F:oxidoreductase activity"/>
    <property type="evidence" value="ECO:0007669"/>
    <property type="project" value="UniProtKB-KW"/>
</dbReference>
<keyword evidence="2" id="KW-0479">Metal-binding</keyword>
<sequence>MRAVGYQSPLPIDDPDALQDIELPEPVPTGHDLLVEVRAVSVNPVDTKVRRSAAPEPGQWRVLGWDAAGVVTATGPDVRDFTAGDEVFYAGSLHRSGTNAQFHLVDERIVGHKPKSLDWAQAAALPLTAITAWEMLFDRLDIRRPVPGTVPSLLIVGGAGGVGSMAIQLARALTDLTIIATASRPETQEWVRSLGAHHVIDHRNALAGQVANLPTGAPGFVFSTTQTDQHFADIVELLAPQGHLGLIDDPEELSALPLKRKSLSLHWELMFTRPMFETADMAKQGTLLNEIAALVDSGRIHTTLGENFGPINANNLRRAHALIESGRAKGKIVLTGFGQ</sequence>
<dbReference type="InterPro" id="IPR011032">
    <property type="entry name" value="GroES-like_sf"/>
</dbReference>
<dbReference type="InterPro" id="IPR014182">
    <property type="entry name" value="ADH_Zn_typ-1"/>
</dbReference>
<dbReference type="SMART" id="SM00829">
    <property type="entry name" value="PKS_ER"/>
    <property type="match status" value="1"/>
</dbReference>
<dbReference type="Proteomes" id="UP000550787">
    <property type="component" value="Unassembled WGS sequence"/>
</dbReference>
<dbReference type="RefSeq" id="WP_012554222.1">
    <property type="nucleotide sequence ID" value="NZ_JABEQG010000037.1"/>
</dbReference>
<dbReference type="GO" id="GO:0008270">
    <property type="term" value="F:zinc ion binding"/>
    <property type="evidence" value="ECO:0007669"/>
    <property type="project" value="InterPro"/>
</dbReference>
<gene>
    <name evidence="4" type="ORF">HLH33_15185</name>
</gene>
<reference evidence="4 5" key="1">
    <citation type="submission" date="2020-04" db="EMBL/GenBank/DDBJ databases">
        <title>Description of novel Gluconacetobacter.</title>
        <authorList>
            <person name="Sombolestani A."/>
        </authorList>
    </citation>
    <scope>NUCLEOTIDE SEQUENCE [LARGE SCALE GENOMIC DNA]</scope>
    <source>
        <strain evidence="4 5">LMG 7603</strain>
    </source>
</reference>
<dbReference type="Gene3D" id="3.40.50.720">
    <property type="entry name" value="NAD(P)-binding Rossmann-like Domain"/>
    <property type="match status" value="1"/>
</dbReference>
<protein>
    <recommendedName>
        <fullName evidence="2">Zinc-type alcohol dehydrogenase-like protein</fullName>
    </recommendedName>
</protein>
<dbReference type="NCBIfam" id="TIGR02817">
    <property type="entry name" value="adh_fam_1"/>
    <property type="match status" value="1"/>
</dbReference>
<name>A0A7W4I7G8_GLUDI</name>
<dbReference type="InterPro" id="IPR051603">
    <property type="entry name" value="Zinc-ADH_QOR/CCCR"/>
</dbReference>
<evidence type="ECO:0000256" key="1">
    <source>
        <dbReference type="ARBA" id="ARBA00022857"/>
    </source>
</evidence>
<feature type="domain" description="Enoyl reductase (ER)" evidence="3">
    <location>
        <begin position="13"/>
        <end position="334"/>
    </location>
</feature>
<dbReference type="PANTHER" id="PTHR44154:SF1">
    <property type="entry name" value="QUINONE OXIDOREDUCTASE"/>
    <property type="match status" value="1"/>
</dbReference>
<dbReference type="PANTHER" id="PTHR44154">
    <property type="entry name" value="QUINONE OXIDOREDUCTASE"/>
    <property type="match status" value="1"/>
</dbReference>
<dbReference type="Pfam" id="PF13602">
    <property type="entry name" value="ADH_zinc_N_2"/>
    <property type="match status" value="1"/>
</dbReference>
<organism evidence="4 5">
    <name type="scientific">Gluconacetobacter diazotrophicus</name>
    <name type="common">Acetobacter diazotrophicus</name>
    <dbReference type="NCBI Taxonomy" id="33996"/>
    <lineage>
        <taxon>Bacteria</taxon>
        <taxon>Pseudomonadati</taxon>
        <taxon>Pseudomonadota</taxon>
        <taxon>Alphaproteobacteria</taxon>
        <taxon>Acetobacterales</taxon>
        <taxon>Acetobacteraceae</taxon>
        <taxon>Gluconacetobacter</taxon>
    </lineage>
</organism>
<comment type="similarity">
    <text evidence="2">Belongs to the zinc-containing alcohol dehydrogenase family. Quinone oxidoreductase subfamily.</text>
</comment>
<dbReference type="InterPro" id="IPR020843">
    <property type="entry name" value="ER"/>
</dbReference>
<comment type="caution">
    <text evidence="4">The sequence shown here is derived from an EMBL/GenBank/DDBJ whole genome shotgun (WGS) entry which is preliminary data.</text>
</comment>
<dbReference type="SUPFAM" id="SSF50129">
    <property type="entry name" value="GroES-like"/>
    <property type="match status" value="1"/>
</dbReference>
<dbReference type="InterPro" id="IPR036291">
    <property type="entry name" value="NAD(P)-bd_dom_sf"/>
</dbReference>